<evidence type="ECO:0000313" key="3">
    <source>
        <dbReference type="EMBL" id="KMZ62881.1"/>
    </source>
</evidence>
<sequence>MFSYSSPSSIFLFQSFPRCALNRPSQSSPTPNIPSYSGVRWSRTGTRNRSGSKILLRPRLYSQRSVVASAQSNALRVFQTALKVAKDGIEAGTNFIPDSVPRPLAKIGVTGVLGVVTLFLLKSFLSSLFFLLAMMGVIYLAFISLNKDERPRGGGDTSFTTDDESLEEARRIMEKYK</sequence>
<reference evidence="4" key="1">
    <citation type="journal article" date="2016" name="Nature">
        <title>The genome of the seagrass Zostera marina reveals angiosperm adaptation to the sea.</title>
        <authorList>
            <person name="Olsen J.L."/>
            <person name="Rouze P."/>
            <person name="Verhelst B."/>
            <person name="Lin Y.-C."/>
            <person name="Bayer T."/>
            <person name="Collen J."/>
            <person name="Dattolo E."/>
            <person name="De Paoli E."/>
            <person name="Dittami S."/>
            <person name="Maumus F."/>
            <person name="Michel G."/>
            <person name="Kersting A."/>
            <person name="Lauritano C."/>
            <person name="Lohaus R."/>
            <person name="Toepel M."/>
            <person name="Tonon T."/>
            <person name="Vanneste K."/>
            <person name="Amirebrahimi M."/>
            <person name="Brakel J."/>
            <person name="Bostroem C."/>
            <person name="Chovatia M."/>
            <person name="Grimwood J."/>
            <person name="Jenkins J.W."/>
            <person name="Jueterbock A."/>
            <person name="Mraz A."/>
            <person name="Stam W.T."/>
            <person name="Tice H."/>
            <person name="Bornberg-Bauer E."/>
            <person name="Green P.J."/>
            <person name="Pearson G.A."/>
            <person name="Procaccini G."/>
            <person name="Duarte C.M."/>
            <person name="Schmutz J."/>
            <person name="Reusch T.B.H."/>
            <person name="Van de Peer Y."/>
        </authorList>
    </citation>
    <scope>NUCLEOTIDE SEQUENCE [LARGE SCALE GENOMIC DNA]</scope>
    <source>
        <strain evidence="4">cv. Finnish</strain>
    </source>
</reference>
<dbReference type="EMBL" id="LFYR01001305">
    <property type="protein sequence ID" value="KMZ62881.1"/>
    <property type="molecule type" value="Genomic_DNA"/>
</dbReference>
<dbReference type="PANTHER" id="PTHR36777">
    <property type="entry name" value="EXPRESSED PROTEIN"/>
    <property type="match status" value="1"/>
</dbReference>
<gene>
    <name evidence="3" type="ORF">ZOSMA_43G00630</name>
</gene>
<keyword evidence="2" id="KW-1133">Transmembrane helix</keyword>
<feature type="region of interest" description="Disordered" evidence="1">
    <location>
        <begin position="23"/>
        <end position="46"/>
    </location>
</feature>
<accession>A0A0K9P1E7</accession>
<proteinExistence type="predicted"/>
<keyword evidence="2" id="KW-0812">Transmembrane</keyword>
<keyword evidence="2" id="KW-0472">Membrane</keyword>
<name>A0A0K9P1E7_ZOSMR</name>
<protein>
    <recommendedName>
        <fullName evidence="5">Transmembrane protein</fullName>
    </recommendedName>
</protein>
<dbReference type="PANTHER" id="PTHR36777:SF2">
    <property type="entry name" value="EXPRESSED PROTEIN"/>
    <property type="match status" value="1"/>
</dbReference>
<evidence type="ECO:0000313" key="4">
    <source>
        <dbReference type="Proteomes" id="UP000036987"/>
    </source>
</evidence>
<feature type="transmembrane region" description="Helical" evidence="2">
    <location>
        <begin position="127"/>
        <end position="145"/>
    </location>
</feature>
<organism evidence="3 4">
    <name type="scientific">Zostera marina</name>
    <name type="common">Eelgrass</name>
    <dbReference type="NCBI Taxonomy" id="29655"/>
    <lineage>
        <taxon>Eukaryota</taxon>
        <taxon>Viridiplantae</taxon>
        <taxon>Streptophyta</taxon>
        <taxon>Embryophyta</taxon>
        <taxon>Tracheophyta</taxon>
        <taxon>Spermatophyta</taxon>
        <taxon>Magnoliopsida</taxon>
        <taxon>Liliopsida</taxon>
        <taxon>Zosteraceae</taxon>
        <taxon>Zostera</taxon>
    </lineage>
</organism>
<feature type="compositionally biased region" description="Polar residues" evidence="1">
    <location>
        <begin position="23"/>
        <end position="35"/>
    </location>
</feature>
<dbReference type="AlphaFoldDB" id="A0A0K9P1E7"/>
<evidence type="ECO:0000256" key="2">
    <source>
        <dbReference type="SAM" id="Phobius"/>
    </source>
</evidence>
<dbReference type="Proteomes" id="UP000036987">
    <property type="component" value="Unassembled WGS sequence"/>
</dbReference>
<comment type="caution">
    <text evidence="3">The sequence shown here is derived from an EMBL/GenBank/DDBJ whole genome shotgun (WGS) entry which is preliminary data.</text>
</comment>
<keyword evidence="4" id="KW-1185">Reference proteome</keyword>
<dbReference type="OMA" id="QNAWRVG"/>
<evidence type="ECO:0000256" key="1">
    <source>
        <dbReference type="SAM" id="MobiDB-lite"/>
    </source>
</evidence>
<dbReference type="OrthoDB" id="534175at2759"/>
<evidence type="ECO:0008006" key="5">
    <source>
        <dbReference type="Google" id="ProtNLM"/>
    </source>
</evidence>